<evidence type="ECO:0000256" key="1">
    <source>
        <dbReference type="SAM" id="MobiDB-lite"/>
    </source>
</evidence>
<name>A0A9N7YXI6_PLEPL</name>
<gene>
    <name evidence="2" type="ORF">PLEPLA_LOCUS31309</name>
</gene>
<protein>
    <submittedName>
        <fullName evidence="2">Uncharacterized protein</fullName>
    </submittedName>
</protein>
<dbReference type="EMBL" id="CADEAL010003135">
    <property type="protein sequence ID" value="CAB1443593.1"/>
    <property type="molecule type" value="Genomic_DNA"/>
</dbReference>
<feature type="region of interest" description="Disordered" evidence="1">
    <location>
        <begin position="92"/>
        <end position="121"/>
    </location>
</feature>
<evidence type="ECO:0000313" key="2">
    <source>
        <dbReference type="EMBL" id="CAB1443593.1"/>
    </source>
</evidence>
<evidence type="ECO:0000313" key="3">
    <source>
        <dbReference type="Proteomes" id="UP001153269"/>
    </source>
</evidence>
<reference evidence="2" key="1">
    <citation type="submission" date="2020-03" db="EMBL/GenBank/DDBJ databases">
        <authorList>
            <person name="Weist P."/>
        </authorList>
    </citation>
    <scope>NUCLEOTIDE SEQUENCE</scope>
</reference>
<accession>A0A9N7YXI6</accession>
<keyword evidence="3" id="KW-1185">Reference proteome</keyword>
<comment type="caution">
    <text evidence="2">The sequence shown here is derived from an EMBL/GenBank/DDBJ whole genome shotgun (WGS) entry which is preliminary data.</text>
</comment>
<sequence>MARAPTKKSHWTGTGERTLLRPSRASRWVQVARGSVVGRRRGAVVSADAAARQCSLFSLCAQTSCIFNPDADLCRDGPAQCAALWADFSTLEADSSPRDPHAPETPGSASESLEGSAGGILIHTPETGGGCTRYVRGLHLPALAKKS</sequence>
<organism evidence="2 3">
    <name type="scientific">Pleuronectes platessa</name>
    <name type="common">European plaice</name>
    <dbReference type="NCBI Taxonomy" id="8262"/>
    <lineage>
        <taxon>Eukaryota</taxon>
        <taxon>Metazoa</taxon>
        <taxon>Chordata</taxon>
        <taxon>Craniata</taxon>
        <taxon>Vertebrata</taxon>
        <taxon>Euteleostomi</taxon>
        <taxon>Actinopterygii</taxon>
        <taxon>Neopterygii</taxon>
        <taxon>Teleostei</taxon>
        <taxon>Neoteleostei</taxon>
        <taxon>Acanthomorphata</taxon>
        <taxon>Carangaria</taxon>
        <taxon>Pleuronectiformes</taxon>
        <taxon>Pleuronectoidei</taxon>
        <taxon>Pleuronectidae</taxon>
        <taxon>Pleuronectes</taxon>
    </lineage>
</organism>
<dbReference type="Proteomes" id="UP001153269">
    <property type="component" value="Unassembled WGS sequence"/>
</dbReference>
<proteinExistence type="predicted"/>
<dbReference type="AlphaFoldDB" id="A0A9N7YXI6"/>